<organism evidence="1 2">
    <name type="scientific">Paracoccidioides lutzii (strain ATCC MYA-826 / Pb01)</name>
    <name type="common">Paracoccidioides brasiliensis</name>
    <dbReference type="NCBI Taxonomy" id="502779"/>
    <lineage>
        <taxon>Eukaryota</taxon>
        <taxon>Fungi</taxon>
        <taxon>Dikarya</taxon>
        <taxon>Ascomycota</taxon>
        <taxon>Pezizomycotina</taxon>
        <taxon>Eurotiomycetes</taxon>
        <taxon>Eurotiomycetidae</taxon>
        <taxon>Onygenales</taxon>
        <taxon>Ajellomycetaceae</taxon>
        <taxon>Paracoccidioides</taxon>
    </lineage>
</organism>
<dbReference type="EMBL" id="KN293999">
    <property type="protein sequence ID" value="KGQ01596.1"/>
    <property type="molecule type" value="Genomic_DNA"/>
</dbReference>
<dbReference type="VEuPathDB" id="FungiDB:PAAG_11724"/>
<dbReference type="KEGG" id="pbl:PAAG_11724"/>
<sequence>MSHNVDYEELNEFKPIKLVKLTVYSAVPRVIQSVQVRAMSFSCVEQSLIEAIISHERISQPGLRGRSIPLHYWPTREDEGRAKEYVARASHSGG</sequence>
<dbReference type="RefSeq" id="XP_015703108.1">
    <property type="nucleotide sequence ID" value="XM_015847319.1"/>
</dbReference>
<evidence type="ECO:0000313" key="1">
    <source>
        <dbReference type="EMBL" id="KGQ01596.1"/>
    </source>
</evidence>
<keyword evidence="2" id="KW-1185">Reference proteome</keyword>
<dbReference type="GeneID" id="26970624"/>
<name>A0A0A2V1C5_PARBA</name>
<dbReference type="HOGENOM" id="CLU_2386793_0_0_1"/>
<dbReference type="Proteomes" id="UP000002059">
    <property type="component" value="Partially assembled WGS sequence"/>
</dbReference>
<protein>
    <submittedName>
        <fullName evidence="1">Uncharacterized protein</fullName>
    </submittedName>
</protein>
<dbReference type="AlphaFoldDB" id="A0A0A2V1C5"/>
<proteinExistence type="predicted"/>
<gene>
    <name evidence="1" type="ORF">PAAG_11724</name>
</gene>
<accession>A0A0A2V1C5</accession>
<reference evidence="1 2" key="1">
    <citation type="journal article" date="2011" name="PLoS Genet.">
        <title>Comparative genomic analysis of human fungal pathogens causing paracoccidioidomycosis.</title>
        <authorList>
            <person name="Desjardins C.A."/>
            <person name="Champion M.D."/>
            <person name="Holder J.W."/>
            <person name="Muszewska A."/>
            <person name="Goldberg J."/>
            <person name="Bailao A.M."/>
            <person name="Brigido M.M."/>
            <person name="Ferreira M.E."/>
            <person name="Garcia A.M."/>
            <person name="Grynberg M."/>
            <person name="Gujja S."/>
            <person name="Heiman D.I."/>
            <person name="Henn M.R."/>
            <person name="Kodira C.D."/>
            <person name="Leon-Narvaez H."/>
            <person name="Longo L.V."/>
            <person name="Ma L.J."/>
            <person name="Malavazi I."/>
            <person name="Matsuo A.L."/>
            <person name="Morais F.V."/>
            <person name="Pereira M."/>
            <person name="Rodriguez-Brito S."/>
            <person name="Sakthikumar S."/>
            <person name="Salem-Izacc S.M."/>
            <person name="Sykes S.M."/>
            <person name="Teixeira M.M."/>
            <person name="Vallejo M.C."/>
            <person name="Walter M.E."/>
            <person name="Yandava C."/>
            <person name="Young S."/>
            <person name="Zeng Q."/>
            <person name="Zucker J."/>
            <person name="Felipe M.S."/>
            <person name="Goldman G.H."/>
            <person name="Haas B.J."/>
            <person name="McEwen J.G."/>
            <person name="Nino-Vega G."/>
            <person name="Puccia R."/>
            <person name="San-Blas G."/>
            <person name="Soares C.M."/>
            <person name="Birren B.W."/>
            <person name="Cuomo C.A."/>
        </authorList>
    </citation>
    <scope>NUCLEOTIDE SEQUENCE [LARGE SCALE GENOMIC DNA]</scope>
    <source>
        <strain evidence="2">ATCC MYA-826 / Pb01</strain>
    </source>
</reference>
<evidence type="ECO:0000313" key="2">
    <source>
        <dbReference type="Proteomes" id="UP000002059"/>
    </source>
</evidence>